<dbReference type="EMBL" id="CADCXU010010276">
    <property type="protein sequence ID" value="CAB0000996.1"/>
    <property type="molecule type" value="Genomic_DNA"/>
</dbReference>
<reference evidence="2 4" key="1">
    <citation type="submission" date="2020-02" db="EMBL/GenBank/DDBJ databases">
        <authorList>
            <person name="Ferguson B K."/>
        </authorList>
    </citation>
    <scope>NUCLEOTIDE SEQUENCE [LARGE SCALE GENOMIC DNA]</scope>
</reference>
<name>A0A6H5GCF5_9HEMI</name>
<gene>
    <name evidence="2" type="ORF">NTEN_LOCUS6783</name>
    <name evidence="3" type="ORF">NTEN_LOCUS6784</name>
</gene>
<proteinExistence type="predicted"/>
<evidence type="ECO:0000313" key="2">
    <source>
        <dbReference type="EMBL" id="CAB0000996.1"/>
    </source>
</evidence>
<evidence type="ECO:0000313" key="3">
    <source>
        <dbReference type="EMBL" id="CAB0000997.1"/>
    </source>
</evidence>
<dbReference type="Proteomes" id="UP000479000">
    <property type="component" value="Unassembled WGS sequence"/>
</dbReference>
<evidence type="ECO:0000313" key="4">
    <source>
        <dbReference type="Proteomes" id="UP000479000"/>
    </source>
</evidence>
<keyword evidence="4" id="KW-1185">Reference proteome</keyword>
<feature type="compositionally biased region" description="Basic and acidic residues" evidence="1">
    <location>
        <begin position="8"/>
        <end position="24"/>
    </location>
</feature>
<dbReference type="EMBL" id="CADCXU010010277">
    <property type="protein sequence ID" value="CAB0000997.1"/>
    <property type="molecule type" value="Genomic_DNA"/>
</dbReference>
<protein>
    <submittedName>
        <fullName evidence="2">Uncharacterized protein</fullName>
    </submittedName>
</protein>
<dbReference type="AlphaFoldDB" id="A0A6H5GCF5"/>
<evidence type="ECO:0000256" key="1">
    <source>
        <dbReference type="SAM" id="MobiDB-lite"/>
    </source>
</evidence>
<accession>A0A6H5GCF5</accession>
<organism evidence="2 4">
    <name type="scientific">Nesidiocoris tenuis</name>
    <dbReference type="NCBI Taxonomy" id="355587"/>
    <lineage>
        <taxon>Eukaryota</taxon>
        <taxon>Metazoa</taxon>
        <taxon>Ecdysozoa</taxon>
        <taxon>Arthropoda</taxon>
        <taxon>Hexapoda</taxon>
        <taxon>Insecta</taxon>
        <taxon>Pterygota</taxon>
        <taxon>Neoptera</taxon>
        <taxon>Paraneoptera</taxon>
        <taxon>Hemiptera</taxon>
        <taxon>Heteroptera</taxon>
        <taxon>Panheteroptera</taxon>
        <taxon>Cimicomorpha</taxon>
        <taxon>Miridae</taxon>
        <taxon>Dicyphina</taxon>
        <taxon>Nesidiocoris</taxon>
    </lineage>
</organism>
<sequence>LSISAQSDSEKIARADRSDRRADKTNPPAIMSGDSENQTGGGWIMKCSTDKFGARRLKNRMRV</sequence>
<feature type="region of interest" description="Disordered" evidence="1">
    <location>
        <begin position="1"/>
        <end position="43"/>
    </location>
</feature>
<feature type="non-terminal residue" evidence="2">
    <location>
        <position position="1"/>
    </location>
</feature>